<sequence length="85" mass="9831">MMRYRKHTIKKPFYLQMRHILIFEPHCARMGPMSDAASIALDKPAHTDWSKATLSVNETTKHSMTLLQACRCLANKCEYPPKAMH</sequence>
<reference evidence="1" key="2">
    <citation type="submission" date="2020-11" db="EMBL/GenBank/DDBJ databases">
        <authorList>
            <person name="McCartney M.A."/>
            <person name="Auch B."/>
            <person name="Kono T."/>
            <person name="Mallez S."/>
            <person name="Becker A."/>
            <person name="Gohl D.M."/>
            <person name="Silverstein K.A.T."/>
            <person name="Koren S."/>
            <person name="Bechman K.B."/>
            <person name="Herman A."/>
            <person name="Abrahante J.E."/>
            <person name="Garbe J."/>
        </authorList>
    </citation>
    <scope>NUCLEOTIDE SEQUENCE</scope>
    <source>
        <strain evidence="1">Duluth1</strain>
        <tissue evidence="1">Whole animal</tissue>
    </source>
</reference>
<dbReference type="AlphaFoldDB" id="A0A9D4N3L5"/>
<reference evidence="1" key="1">
    <citation type="journal article" date="2019" name="bioRxiv">
        <title>The Genome of the Zebra Mussel, Dreissena polymorpha: A Resource for Invasive Species Research.</title>
        <authorList>
            <person name="McCartney M.A."/>
            <person name="Auch B."/>
            <person name="Kono T."/>
            <person name="Mallez S."/>
            <person name="Zhang Y."/>
            <person name="Obille A."/>
            <person name="Becker A."/>
            <person name="Abrahante J.E."/>
            <person name="Garbe J."/>
            <person name="Badalamenti J.P."/>
            <person name="Herman A."/>
            <person name="Mangelson H."/>
            <person name="Liachko I."/>
            <person name="Sullivan S."/>
            <person name="Sone E.D."/>
            <person name="Koren S."/>
            <person name="Silverstein K.A.T."/>
            <person name="Beckman K.B."/>
            <person name="Gohl D.M."/>
        </authorList>
    </citation>
    <scope>NUCLEOTIDE SEQUENCE</scope>
    <source>
        <strain evidence="1">Duluth1</strain>
        <tissue evidence="1">Whole animal</tissue>
    </source>
</reference>
<proteinExistence type="predicted"/>
<evidence type="ECO:0000313" key="2">
    <source>
        <dbReference type="Proteomes" id="UP000828390"/>
    </source>
</evidence>
<organism evidence="1 2">
    <name type="scientific">Dreissena polymorpha</name>
    <name type="common">Zebra mussel</name>
    <name type="synonym">Mytilus polymorpha</name>
    <dbReference type="NCBI Taxonomy" id="45954"/>
    <lineage>
        <taxon>Eukaryota</taxon>
        <taxon>Metazoa</taxon>
        <taxon>Spiralia</taxon>
        <taxon>Lophotrochozoa</taxon>
        <taxon>Mollusca</taxon>
        <taxon>Bivalvia</taxon>
        <taxon>Autobranchia</taxon>
        <taxon>Heteroconchia</taxon>
        <taxon>Euheterodonta</taxon>
        <taxon>Imparidentia</taxon>
        <taxon>Neoheterodontei</taxon>
        <taxon>Myida</taxon>
        <taxon>Dreissenoidea</taxon>
        <taxon>Dreissenidae</taxon>
        <taxon>Dreissena</taxon>
    </lineage>
</organism>
<comment type="caution">
    <text evidence="1">The sequence shown here is derived from an EMBL/GenBank/DDBJ whole genome shotgun (WGS) entry which is preliminary data.</text>
</comment>
<dbReference type="EMBL" id="JAIWYP010000001">
    <property type="protein sequence ID" value="KAH3886669.1"/>
    <property type="molecule type" value="Genomic_DNA"/>
</dbReference>
<dbReference type="Proteomes" id="UP000828390">
    <property type="component" value="Unassembled WGS sequence"/>
</dbReference>
<gene>
    <name evidence="1" type="ORF">DPMN_010681</name>
</gene>
<name>A0A9D4N3L5_DREPO</name>
<keyword evidence="2" id="KW-1185">Reference proteome</keyword>
<accession>A0A9D4N3L5</accession>
<evidence type="ECO:0000313" key="1">
    <source>
        <dbReference type="EMBL" id="KAH3886669.1"/>
    </source>
</evidence>
<protein>
    <submittedName>
        <fullName evidence="1">Uncharacterized protein</fullName>
    </submittedName>
</protein>